<evidence type="ECO:0000313" key="4">
    <source>
        <dbReference type="Proteomes" id="UP000468766"/>
    </source>
</evidence>
<comment type="caution">
    <text evidence="3">The sequence shown here is derived from an EMBL/GenBank/DDBJ whole genome shotgun (WGS) entry which is preliminary data.</text>
</comment>
<dbReference type="AlphaFoldDB" id="A0A6I0EUX3"/>
<reference evidence="3 4" key="1">
    <citation type="submission" date="2019-10" db="EMBL/GenBank/DDBJ databases">
        <title>Whole-genome sequence of the extremophile Heliorestis acidaminivorans DSM 24790.</title>
        <authorList>
            <person name="Kyndt J.A."/>
            <person name="Meyer T.E."/>
        </authorList>
    </citation>
    <scope>NUCLEOTIDE SEQUENCE [LARGE SCALE GENOMIC DNA]</scope>
    <source>
        <strain evidence="3 4">DSM 24790</strain>
    </source>
</reference>
<evidence type="ECO:0000259" key="2">
    <source>
        <dbReference type="Pfam" id="PF12850"/>
    </source>
</evidence>
<feature type="domain" description="Calcineurin-like phosphoesterase" evidence="2">
    <location>
        <begin position="1"/>
        <end position="192"/>
    </location>
</feature>
<dbReference type="EMBL" id="WBXO01000001">
    <property type="protein sequence ID" value="KAB2954575.1"/>
    <property type="molecule type" value="Genomic_DNA"/>
</dbReference>
<name>A0A6I0EUX3_9FIRM</name>
<dbReference type="Gene3D" id="3.60.21.10">
    <property type="match status" value="1"/>
</dbReference>
<dbReference type="OrthoDB" id="9800565at2"/>
<evidence type="ECO:0000313" key="3">
    <source>
        <dbReference type="EMBL" id="KAB2954575.1"/>
    </source>
</evidence>
<proteinExistence type="inferred from homology"/>
<organism evidence="3 4">
    <name type="scientific">Heliorestis acidaminivorans</name>
    <dbReference type="NCBI Taxonomy" id="553427"/>
    <lineage>
        <taxon>Bacteria</taxon>
        <taxon>Bacillati</taxon>
        <taxon>Bacillota</taxon>
        <taxon>Clostridia</taxon>
        <taxon>Eubacteriales</taxon>
        <taxon>Heliobacteriaceae</taxon>
        <taxon>Heliorestis</taxon>
    </lineage>
</organism>
<dbReference type="InterPro" id="IPR029052">
    <property type="entry name" value="Metallo-depent_PP-like"/>
</dbReference>
<protein>
    <submittedName>
        <fullName evidence="3">Metallophosphoesterase family protein</fullName>
    </submittedName>
</protein>
<gene>
    <name evidence="3" type="ORF">F9B85_02550</name>
</gene>
<accession>A0A6I0EUX3</accession>
<keyword evidence="4" id="KW-1185">Reference proteome</keyword>
<dbReference type="RefSeq" id="WP_151618148.1">
    <property type="nucleotide sequence ID" value="NZ_WBXO01000001.1"/>
</dbReference>
<dbReference type="InterPro" id="IPR024654">
    <property type="entry name" value="Calcineurin-like_PHP_lpxH"/>
</dbReference>
<dbReference type="Proteomes" id="UP000468766">
    <property type="component" value="Unassembled WGS sequence"/>
</dbReference>
<comment type="similarity">
    <text evidence="1">Belongs to the metallophosphoesterase superfamily. YfcE family.</text>
</comment>
<evidence type="ECO:0000256" key="1">
    <source>
        <dbReference type="ARBA" id="ARBA00008950"/>
    </source>
</evidence>
<dbReference type="SUPFAM" id="SSF56300">
    <property type="entry name" value="Metallo-dependent phosphatases"/>
    <property type="match status" value="1"/>
</dbReference>
<sequence>MLYGIISDIHGKVKALHKALSLLKEVDQIIFLGDVPNYRDGAGFYETLEILHQEKVIAVRGNCDAYVLYNHRPEEVKEHLWDFYEAWPTERRIGEDILLLHGGPRDPLGERIHNEEQAWKNFNVQDFRVCFHGHQHTLTCFEYHEGDVRQILLQDGQVFSLQKDCRYIVGVGSVGEPRDHKLGSFVLYDQDKEEIQVKRFSLA</sequence>
<dbReference type="Pfam" id="PF12850">
    <property type="entry name" value="Metallophos_2"/>
    <property type="match status" value="1"/>
</dbReference>